<dbReference type="Proteomes" id="UP000317421">
    <property type="component" value="Unassembled WGS sequence"/>
</dbReference>
<evidence type="ECO:0000313" key="2">
    <source>
        <dbReference type="EMBL" id="TWT94789.1"/>
    </source>
</evidence>
<evidence type="ECO:0000313" key="3">
    <source>
        <dbReference type="Proteomes" id="UP000317421"/>
    </source>
</evidence>
<reference evidence="2 3" key="1">
    <citation type="submission" date="2019-02" db="EMBL/GenBank/DDBJ databases">
        <title>Deep-cultivation of Planctomycetes and their phenomic and genomic characterization uncovers novel biology.</title>
        <authorList>
            <person name="Wiegand S."/>
            <person name="Jogler M."/>
            <person name="Boedeker C."/>
            <person name="Pinto D."/>
            <person name="Vollmers J."/>
            <person name="Rivas-Marin E."/>
            <person name="Kohn T."/>
            <person name="Peeters S.H."/>
            <person name="Heuer A."/>
            <person name="Rast P."/>
            <person name="Oberbeckmann S."/>
            <person name="Bunk B."/>
            <person name="Jeske O."/>
            <person name="Meyerdierks A."/>
            <person name="Storesund J.E."/>
            <person name="Kallscheuer N."/>
            <person name="Luecker S."/>
            <person name="Lage O.M."/>
            <person name="Pohl T."/>
            <person name="Merkel B.J."/>
            <person name="Hornburger P."/>
            <person name="Mueller R.-W."/>
            <person name="Bruemmer F."/>
            <person name="Labrenz M."/>
            <person name="Spormann A.M."/>
            <person name="Op Den Camp H."/>
            <person name="Overmann J."/>
            <person name="Amann R."/>
            <person name="Jetten M.S.M."/>
            <person name="Mascher T."/>
            <person name="Medema M.H."/>
            <person name="Devos D.P."/>
            <person name="Kaster A.-K."/>
            <person name="Ovreas L."/>
            <person name="Rohde M."/>
            <person name="Galperin M.Y."/>
            <person name="Jogler C."/>
        </authorList>
    </citation>
    <scope>NUCLEOTIDE SEQUENCE [LARGE SCALE GENOMIC DNA]</scope>
    <source>
        <strain evidence="2 3">Pla108</strain>
    </source>
</reference>
<dbReference type="AlphaFoldDB" id="A0A5C6A5L3"/>
<keyword evidence="1" id="KW-0472">Membrane</keyword>
<keyword evidence="3" id="KW-1185">Reference proteome</keyword>
<proteinExistence type="predicted"/>
<protein>
    <submittedName>
        <fullName evidence="2">Uncharacterized protein</fullName>
    </submittedName>
</protein>
<keyword evidence="1" id="KW-0812">Transmembrane</keyword>
<dbReference type="EMBL" id="SJPR01000006">
    <property type="protein sequence ID" value="TWT94789.1"/>
    <property type="molecule type" value="Genomic_DNA"/>
</dbReference>
<sequence>MALLAHLTSLDVPSLALAFGAGVAVGVAVALTVVRRLSR</sequence>
<organism evidence="2 3">
    <name type="scientific">Botrimarina colliarenosi</name>
    <dbReference type="NCBI Taxonomy" id="2528001"/>
    <lineage>
        <taxon>Bacteria</taxon>
        <taxon>Pseudomonadati</taxon>
        <taxon>Planctomycetota</taxon>
        <taxon>Planctomycetia</taxon>
        <taxon>Pirellulales</taxon>
        <taxon>Lacipirellulaceae</taxon>
        <taxon>Botrimarina</taxon>
    </lineage>
</organism>
<evidence type="ECO:0000256" key="1">
    <source>
        <dbReference type="SAM" id="Phobius"/>
    </source>
</evidence>
<accession>A0A5C6A5L3</accession>
<keyword evidence="1" id="KW-1133">Transmembrane helix</keyword>
<comment type="caution">
    <text evidence="2">The sequence shown here is derived from an EMBL/GenBank/DDBJ whole genome shotgun (WGS) entry which is preliminary data.</text>
</comment>
<name>A0A5C6A5L3_9BACT</name>
<gene>
    <name evidence="2" type="ORF">Pla108_36390</name>
</gene>
<feature type="transmembrane region" description="Helical" evidence="1">
    <location>
        <begin position="12"/>
        <end position="34"/>
    </location>
</feature>